<keyword evidence="1" id="KW-0732">Signal</keyword>
<dbReference type="RefSeq" id="WP_279298850.1">
    <property type="nucleotide sequence ID" value="NZ_JAOTIF010000020.1"/>
</dbReference>
<gene>
    <name evidence="2" type="ORF">OCK74_19975</name>
</gene>
<dbReference type="EMBL" id="JAOTIF010000020">
    <property type="protein sequence ID" value="MCU7551411.1"/>
    <property type="molecule type" value="Genomic_DNA"/>
</dbReference>
<feature type="chain" id="PRO_5040888866" description="Phosphodiester glycosidase domain-containing protein" evidence="1">
    <location>
        <begin position="22"/>
        <end position="291"/>
    </location>
</feature>
<evidence type="ECO:0008006" key="4">
    <source>
        <dbReference type="Google" id="ProtNLM"/>
    </source>
</evidence>
<sequence length="291" mass="32357">MRSIPIIVLFCLISGLQVANAQSYFDGKFRIAGYTHKGYNYTLYDFSREGGKIKAKYFAQNAYTQYQNWKSGKQVLLITAGAFSDSWNQDGKPVGLCVDNGAIVNRVPNSDMDGMVIVYNGGAQQGGLAVVDMDIKPVTVQNPTGSYYPRTSAEDRTNFLSWGETNGVTLFQTQLVYSSDRSSSNANLTYGSKRERRFLAICRKNNVVHHVVVNAPDDLELNLSASYAKAVLDYDGFSVLFIMNLDTGDKNVLHAYDGSYLKDMKPYKGSSTYADRAKVENATNLLIYYTE</sequence>
<protein>
    <recommendedName>
        <fullName evidence="4">Phosphodiester glycosidase domain-containing protein</fullName>
    </recommendedName>
</protein>
<keyword evidence="3" id="KW-1185">Reference proteome</keyword>
<evidence type="ECO:0000313" key="3">
    <source>
        <dbReference type="Proteomes" id="UP001155483"/>
    </source>
</evidence>
<comment type="caution">
    <text evidence="2">The sequence shown here is derived from an EMBL/GenBank/DDBJ whole genome shotgun (WGS) entry which is preliminary data.</text>
</comment>
<feature type="signal peptide" evidence="1">
    <location>
        <begin position="1"/>
        <end position="21"/>
    </location>
</feature>
<reference evidence="2" key="2">
    <citation type="submission" date="2023-04" db="EMBL/GenBank/DDBJ databases">
        <title>Paracnuella aquatica gen. nov., sp. nov., a member of the family Chitinophagaceae isolated from a hot spring.</title>
        <authorList>
            <person name="Wang C."/>
        </authorList>
    </citation>
    <scope>NUCLEOTIDE SEQUENCE</scope>
    <source>
        <strain evidence="2">LB-8</strain>
    </source>
</reference>
<accession>A0A9X2XXV9</accession>
<name>A0A9X2XXV9_9BACT</name>
<evidence type="ECO:0000256" key="1">
    <source>
        <dbReference type="SAM" id="SignalP"/>
    </source>
</evidence>
<evidence type="ECO:0000313" key="2">
    <source>
        <dbReference type="EMBL" id="MCU7551411.1"/>
    </source>
</evidence>
<dbReference type="AlphaFoldDB" id="A0A9X2XXV9"/>
<dbReference type="Proteomes" id="UP001155483">
    <property type="component" value="Unassembled WGS sequence"/>
</dbReference>
<proteinExistence type="predicted"/>
<reference evidence="2" key="1">
    <citation type="submission" date="2022-09" db="EMBL/GenBank/DDBJ databases">
        <authorList>
            <person name="Yuan C."/>
            <person name="Ke Z."/>
        </authorList>
    </citation>
    <scope>NUCLEOTIDE SEQUENCE</scope>
    <source>
        <strain evidence="2">LB-8</strain>
    </source>
</reference>
<organism evidence="2 3">
    <name type="scientific">Paraflavisolibacter caeni</name>
    <dbReference type="NCBI Taxonomy" id="2982496"/>
    <lineage>
        <taxon>Bacteria</taxon>
        <taxon>Pseudomonadati</taxon>
        <taxon>Bacteroidota</taxon>
        <taxon>Chitinophagia</taxon>
        <taxon>Chitinophagales</taxon>
        <taxon>Chitinophagaceae</taxon>
        <taxon>Paraflavisolibacter</taxon>
    </lineage>
</organism>